<dbReference type="Proteomes" id="UP000292447">
    <property type="component" value="Chromosome II"/>
</dbReference>
<organism evidence="1 2">
    <name type="scientific">Metschnikowia aff. pulcherrima</name>
    <dbReference type="NCBI Taxonomy" id="2163413"/>
    <lineage>
        <taxon>Eukaryota</taxon>
        <taxon>Fungi</taxon>
        <taxon>Dikarya</taxon>
        <taxon>Ascomycota</taxon>
        <taxon>Saccharomycotina</taxon>
        <taxon>Pichiomycetes</taxon>
        <taxon>Metschnikowiaceae</taxon>
        <taxon>Metschnikowia</taxon>
    </lineage>
</organism>
<evidence type="ECO:0000313" key="2">
    <source>
        <dbReference type="Proteomes" id="UP000292447"/>
    </source>
</evidence>
<proteinExistence type="predicted"/>
<evidence type="ECO:0000313" key="1">
    <source>
        <dbReference type="EMBL" id="QBM86973.1"/>
    </source>
</evidence>
<name>A0A4V1ADU9_9ASCO</name>
<protein>
    <submittedName>
        <fullName evidence="1">Uncharacterized protein</fullName>
    </submittedName>
</protein>
<sequence>MAKNTWTWVRRHSISRPHGSGPPATSSAINKIMALIKYGINSTDVTLLELFNSNRLGQVAGEVHINASVDSQPVTHQLQRNNVQQTLQAVNSQWHMQGSVGFATHHVISLIADDNRPSVSSRHLLNC</sequence>
<accession>A0A4V1ADU9</accession>
<keyword evidence="2" id="KW-1185">Reference proteome</keyword>
<dbReference type="AlphaFoldDB" id="A0A4V1ADU9"/>
<gene>
    <name evidence="1" type="ORF">METSCH_B01660</name>
</gene>
<reference evidence="2" key="1">
    <citation type="submission" date="2019-03" db="EMBL/GenBank/DDBJ databases">
        <title>Snf2 controls pulcherriminic acid biosynthesis and connects pigmentation and antifungal activity of the yeast Metschnikowia pulcherrima.</title>
        <authorList>
            <person name="Gore-Lloyd D."/>
            <person name="Sumann I."/>
            <person name="Brachmann A.O."/>
            <person name="Schneeberger K."/>
            <person name="Ortiz-Merino R.A."/>
            <person name="Moreno-Beltran M."/>
            <person name="Schlaefli M."/>
            <person name="Kirner P."/>
            <person name="Santos Kron A."/>
            <person name="Wolfe K.H."/>
            <person name="Piel J."/>
            <person name="Ahrens C.H."/>
            <person name="Henk D."/>
            <person name="Freimoser F.M."/>
        </authorList>
    </citation>
    <scope>NUCLEOTIDE SEQUENCE [LARGE SCALE GENOMIC DNA]</scope>
    <source>
        <strain evidence="2">APC 1.2</strain>
    </source>
</reference>
<dbReference type="EMBL" id="CP034457">
    <property type="protein sequence ID" value="QBM86973.1"/>
    <property type="molecule type" value="Genomic_DNA"/>
</dbReference>